<dbReference type="AlphaFoldDB" id="A0A517PAV9"/>
<feature type="region of interest" description="Disordered" evidence="1">
    <location>
        <begin position="294"/>
        <end position="338"/>
    </location>
</feature>
<keyword evidence="2" id="KW-0732">Signal</keyword>
<feature type="compositionally biased region" description="Pro residues" evidence="1">
    <location>
        <begin position="359"/>
        <end position="372"/>
    </location>
</feature>
<evidence type="ECO:0000313" key="3">
    <source>
        <dbReference type="EMBL" id="QDT16491.1"/>
    </source>
</evidence>
<feature type="chain" id="PRO_5022146442" description="Cytochrome c domain-containing protein" evidence="2">
    <location>
        <begin position="29"/>
        <end position="372"/>
    </location>
</feature>
<dbReference type="OrthoDB" id="251278at2"/>
<dbReference type="RefSeq" id="WP_145359312.1">
    <property type="nucleotide sequence ID" value="NZ_CP036265.1"/>
</dbReference>
<feature type="region of interest" description="Disordered" evidence="1">
    <location>
        <begin position="353"/>
        <end position="372"/>
    </location>
</feature>
<reference evidence="3 4" key="1">
    <citation type="submission" date="2019-02" db="EMBL/GenBank/DDBJ databases">
        <title>Deep-cultivation of Planctomycetes and their phenomic and genomic characterization uncovers novel biology.</title>
        <authorList>
            <person name="Wiegand S."/>
            <person name="Jogler M."/>
            <person name="Boedeker C."/>
            <person name="Pinto D."/>
            <person name="Vollmers J."/>
            <person name="Rivas-Marin E."/>
            <person name="Kohn T."/>
            <person name="Peeters S.H."/>
            <person name="Heuer A."/>
            <person name="Rast P."/>
            <person name="Oberbeckmann S."/>
            <person name="Bunk B."/>
            <person name="Jeske O."/>
            <person name="Meyerdierks A."/>
            <person name="Storesund J.E."/>
            <person name="Kallscheuer N."/>
            <person name="Luecker S."/>
            <person name="Lage O.M."/>
            <person name="Pohl T."/>
            <person name="Merkel B.J."/>
            <person name="Hornburger P."/>
            <person name="Mueller R.-W."/>
            <person name="Bruemmer F."/>
            <person name="Labrenz M."/>
            <person name="Spormann A.M."/>
            <person name="Op den Camp H."/>
            <person name="Overmann J."/>
            <person name="Amann R."/>
            <person name="Jetten M.S.M."/>
            <person name="Mascher T."/>
            <person name="Medema M.H."/>
            <person name="Devos D.P."/>
            <person name="Kaster A.-K."/>
            <person name="Ovreas L."/>
            <person name="Rohde M."/>
            <person name="Galperin M.Y."/>
            <person name="Jogler C."/>
        </authorList>
    </citation>
    <scope>NUCLEOTIDE SEQUENCE [LARGE SCALE GENOMIC DNA]</scope>
    <source>
        <strain evidence="3 4">CA12</strain>
    </source>
</reference>
<proteinExistence type="predicted"/>
<evidence type="ECO:0008006" key="5">
    <source>
        <dbReference type="Google" id="ProtNLM"/>
    </source>
</evidence>
<evidence type="ECO:0000256" key="2">
    <source>
        <dbReference type="SAM" id="SignalP"/>
    </source>
</evidence>
<accession>A0A517PAV9</accession>
<keyword evidence="4" id="KW-1185">Reference proteome</keyword>
<sequence precursor="true">MSSARLSPRIAAALGACAGLCVAVSAFAQTPAGPERPRVLVLTGGEVYGGMVTEYSFGVKVRSANGSIVLPADRIEVNAANLDEAYLQMRGAVSDDDAAGHAQLARWCLSNRLPHRSREELLTALRLEPDRDDWARTLRRLEAAIAGAGGAVPAPSDATTGVVPASHEAAAAGNSAPATAAAVGLSGDSLRTFTGQVERVLLTRCGNAGCHGGTDGGTFQLTNPSRSAITTRQNLAASLAFVGDGGNLSSPLLTACVDRPDRRGRTPFLVQGGAASRALLAAWVAQVAAERPDLAARHASPNPEDPYVPQSLPDSGEAAPASRPIRPDAFDPAEFNRTFAAPPAAPAAAVLPTAAPAAAAPPPIPPSADLPE</sequence>
<gene>
    <name evidence="3" type="ORF">CA12_25950</name>
</gene>
<feature type="signal peptide" evidence="2">
    <location>
        <begin position="1"/>
        <end position="28"/>
    </location>
</feature>
<evidence type="ECO:0000313" key="4">
    <source>
        <dbReference type="Proteomes" id="UP000318741"/>
    </source>
</evidence>
<protein>
    <recommendedName>
        <fullName evidence="5">Cytochrome c domain-containing protein</fullName>
    </recommendedName>
</protein>
<dbReference type="Proteomes" id="UP000318741">
    <property type="component" value="Chromosome"/>
</dbReference>
<dbReference type="KEGG" id="acaf:CA12_25950"/>
<organism evidence="3 4">
    <name type="scientific">Alienimonas californiensis</name>
    <dbReference type="NCBI Taxonomy" id="2527989"/>
    <lineage>
        <taxon>Bacteria</taxon>
        <taxon>Pseudomonadati</taxon>
        <taxon>Planctomycetota</taxon>
        <taxon>Planctomycetia</taxon>
        <taxon>Planctomycetales</taxon>
        <taxon>Planctomycetaceae</taxon>
        <taxon>Alienimonas</taxon>
    </lineage>
</organism>
<name>A0A517PAV9_9PLAN</name>
<evidence type="ECO:0000256" key="1">
    <source>
        <dbReference type="SAM" id="MobiDB-lite"/>
    </source>
</evidence>
<dbReference type="EMBL" id="CP036265">
    <property type="protein sequence ID" value="QDT16491.1"/>
    <property type="molecule type" value="Genomic_DNA"/>
</dbReference>